<name>C6CAU1_MUSP7</name>
<dbReference type="Proteomes" id="UP000002734">
    <property type="component" value="Chromosome"/>
</dbReference>
<dbReference type="KEGG" id="dda:Dd703_0831"/>
<evidence type="ECO:0000256" key="4">
    <source>
        <dbReference type="ARBA" id="ARBA00022989"/>
    </source>
</evidence>
<feature type="transmembrane region" description="Helical" evidence="7">
    <location>
        <begin position="174"/>
        <end position="195"/>
    </location>
</feature>
<reference evidence="9" key="1">
    <citation type="submission" date="2009-06" db="EMBL/GenBank/DDBJ databases">
        <title>Complete sequence of Dickeya dadantii Ech703.</title>
        <authorList>
            <consortium name="US DOE Joint Genome Institute"/>
            <person name="Lucas S."/>
            <person name="Copeland A."/>
            <person name="Lapidus A."/>
            <person name="Glavina del Rio T."/>
            <person name="Dalin E."/>
            <person name="Tice H."/>
            <person name="Bruce D."/>
            <person name="Goodwin L."/>
            <person name="Pitluck S."/>
            <person name="Chertkov O."/>
            <person name="Brettin T."/>
            <person name="Detter J.C."/>
            <person name="Han C."/>
            <person name="Larimer F."/>
            <person name="Land M."/>
            <person name="Hauser L."/>
            <person name="Kyrpides N."/>
            <person name="Mikhailova N."/>
            <person name="Balakrishnan V."/>
            <person name="Glasner J."/>
            <person name="Perna N.T."/>
        </authorList>
    </citation>
    <scope>NUCLEOTIDE SEQUENCE [LARGE SCALE GENOMIC DNA]</scope>
    <source>
        <strain evidence="9">Ech703</strain>
    </source>
</reference>
<keyword evidence="10" id="KW-1185">Reference proteome</keyword>
<dbReference type="SMART" id="SM00287">
    <property type="entry name" value="SH3b"/>
    <property type="match status" value="1"/>
</dbReference>
<accession>C6CAU1</accession>
<dbReference type="Gene3D" id="1.20.1270.70">
    <property type="entry name" value="Designed single chain three-helix bundle"/>
    <property type="match status" value="1"/>
</dbReference>
<protein>
    <submittedName>
        <fullName evidence="9">SH3 type 3 domain protein</fullName>
    </submittedName>
</protein>
<dbReference type="PROSITE" id="PS51781">
    <property type="entry name" value="SH3B"/>
    <property type="match status" value="1"/>
</dbReference>
<evidence type="ECO:0000313" key="9">
    <source>
        <dbReference type="EMBL" id="ACS84641.1"/>
    </source>
</evidence>
<dbReference type="AlphaFoldDB" id="C6CAU1"/>
<evidence type="ECO:0000256" key="5">
    <source>
        <dbReference type="ARBA" id="ARBA00023136"/>
    </source>
</evidence>
<proteinExistence type="predicted"/>
<feature type="coiled-coil region" evidence="6">
    <location>
        <begin position="96"/>
        <end position="169"/>
    </location>
</feature>
<feature type="domain" description="SH3b" evidence="8">
    <location>
        <begin position="24"/>
        <end position="90"/>
    </location>
</feature>
<dbReference type="EMBL" id="CP001654">
    <property type="protein sequence ID" value="ACS84641.1"/>
    <property type="molecule type" value="Genomic_DNA"/>
</dbReference>
<keyword evidence="5 7" id="KW-0472">Membrane</keyword>
<gene>
    <name evidence="9" type="ordered locus">Dd703_0831</name>
</gene>
<evidence type="ECO:0000256" key="3">
    <source>
        <dbReference type="ARBA" id="ARBA00022729"/>
    </source>
</evidence>
<keyword evidence="2 7" id="KW-0812">Transmembrane</keyword>
<keyword evidence="4 7" id="KW-1133">Transmembrane helix</keyword>
<evidence type="ECO:0000256" key="1">
    <source>
        <dbReference type="ARBA" id="ARBA00004167"/>
    </source>
</evidence>
<evidence type="ECO:0000256" key="7">
    <source>
        <dbReference type="SAM" id="Phobius"/>
    </source>
</evidence>
<keyword evidence="3" id="KW-0732">Signal</keyword>
<sequence length="205" mass="22900">MMKKLILLSISLSTLLLAFGLRAEEKRYISDDLTTYSRSGPGNQYRIVGALNAGETVTVLGINRDAGYAQIRDDKGRASWIALDQLSETPSLKARVPELEHQVQTLTDQLNRINGDWNQRTAGLQQKVGASDSAITELQRENQDLKTQLEVAQKKLNAASLQLDDKQRMLIMQWFMYGGGVAGGGLLLGLLLPYLMPRRKKAERW</sequence>
<dbReference type="GO" id="GO:0016020">
    <property type="term" value="C:membrane"/>
    <property type="evidence" value="ECO:0007669"/>
    <property type="project" value="UniProtKB-SubCell"/>
</dbReference>
<evidence type="ECO:0000259" key="8">
    <source>
        <dbReference type="PROSITE" id="PS51781"/>
    </source>
</evidence>
<dbReference type="HOGENOM" id="CLU_094106_0_1_6"/>
<dbReference type="Pfam" id="PF08239">
    <property type="entry name" value="SH3_3"/>
    <property type="match status" value="1"/>
</dbReference>
<comment type="subcellular location">
    <subcellularLocation>
        <location evidence="1">Membrane</location>
        <topology evidence="1">Single-pass membrane protein</topology>
    </subcellularLocation>
</comment>
<organism evidence="9 10">
    <name type="scientific">Musicola paradisiaca (strain Ech703)</name>
    <name type="common">Dickeya paradisiaca</name>
    <name type="synonym">Dickeya dadantii</name>
    <dbReference type="NCBI Taxonomy" id="579405"/>
    <lineage>
        <taxon>Bacteria</taxon>
        <taxon>Pseudomonadati</taxon>
        <taxon>Pseudomonadota</taxon>
        <taxon>Gammaproteobacteria</taxon>
        <taxon>Enterobacterales</taxon>
        <taxon>Pectobacteriaceae</taxon>
        <taxon>Musicola</taxon>
    </lineage>
</organism>
<evidence type="ECO:0000256" key="2">
    <source>
        <dbReference type="ARBA" id="ARBA00022692"/>
    </source>
</evidence>
<evidence type="ECO:0000313" key="10">
    <source>
        <dbReference type="Proteomes" id="UP000002734"/>
    </source>
</evidence>
<dbReference type="STRING" id="579405.Dd703_0831"/>
<dbReference type="InterPro" id="IPR016476">
    <property type="entry name" value="SH3_dom_pro"/>
</dbReference>
<dbReference type="Gene3D" id="2.30.30.40">
    <property type="entry name" value="SH3 Domains"/>
    <property type="match status" value="1"/>
</dbReference>
<keyword evidence="6" id="KW-0175">Coiled coil</keyword>
<dbReference type="PIRSF" id="PIRSF006158">
    <property type="entry name" value="UCP006158_SH3"/>
    <property type="match status" value="1"/>
</dbReference>
<evidence type="ECO:0000256" key="6">
    <source>
        <dbReference type="SAM" id="Coils"/>
    </source>
</evidence>
<dbReference type="InterPro" id="IPR003646">
    <property type="entry name" value="SH3-like_bac-type"/>
</dbReference>
<dbReference type="eggNOG" id="COG4991">
    <property type="taxonomic scope" value="Bacteria"/>
</dbReference>
<dbReference type="NCBIfam" id="TIGR04211">
    <property type="entry name" value="SH3_and_anchor"/>
    <property type="match status" value="1"/>
</dbReference>